<accession>A0A1D7TYT5</accession>
<dbReference type="Gene3D" id="3.40.190.10">
    <property type="entry name" value="Periplasmic binding protein-like II"/>
    <property type="match status" value="1"/>
</dbReference>
<evidence type="ECO:0000256" key="4">
    <source>
        <dbReference type="ARBA" id="ARBA00022764"/>
    </source>
</evidence>
<dbReference type="SUPFAM" id="SSF53850">
    <property type="entry name" value="Periplasmic binding protein-like II"/>
    <property type="match status" value="1"/>
</dbReference>
<dbReference type="OrthoDB" id="2553001at2"/>
<dbReference type="PANTHER" id="PTHR30061:SF50">
    <property type="entry name" value="MALTOSE_MALTODEXTRIN-BINDING PERIPLASMIC PROTEIN"/>
    <property type="match status" value="1"/>
</dbReference>
<comment type="similarity">
    <text evidence="1">Belongs to the bacterial solute-binding protein 1 family.</text>
</comment>
<dbReference type="Proteomes" id="UP000094969">
    <property type="component" value="Chromosome"/>
</dbReference>
<reference evidence="5 6" key="1">
    <citation type="journal article" date="2015" name="Antonie Van Leeuwenhoek">
        <title>Bosea vaviloviae sp. nov., a new species of slow-growing rhizobia isolated from nodules of the relict species Vavilovia formosa (Stev.) Fed.</title>
        <authorList>
            <person name="Safronova V.I."/>
            <person name="Kuznetsova I.G."/>
            <person name="Sazanova A.L."/>
            <person name="Kimeklis A.K."/>
            <person name="Belimov A.A."/>
            <person name="Andronov E.E."/>
            <person name="Pinaev A.G."/>
            <person name="Chizhevskaya E.P."/>
            <person name="Pukhaev A.R."/>
            <person name="Popov K.P."/>
            <person name="Willems A."/>
            <person name="Tikhonovich I.A."/>
        </authorList>
    </citation>
    <scope>NUCLEOTIDE SEQUENCE [LARGE SCALE GENOMIC DNA]</scope>
    <source>
        <strain evidence="5 6">Vaf18</strain>
    </source>
</reference>
<evidence type="ECO:0000313" key="6">
    <source>
        <dbReference type="Proteomes" id="UP000094969"/>
    </source>
</evidence>
<protein>
    <submittedName>
        <fullName evidence="5">Sugar ABC transporter</fullName>
    </submittedName>
</protein>
<evidence type="ECO:0000256" key="3">
    <source>
        <dbReference type="ARBA" id="ARBA00022729"/>
    </source>
</evidence>
<dbReference type="STRING" id="1526658.BHK69_07215"/>
<evidence type="ECO:0000313" key="5">
    <source>
        <dbReference type="EMBL" id="AOO80283.1"/>
    </source>
</evidence>
<dbReference type="KEGG" id="bvv:BHK69_07215"/>
<dbReference type="EMBL" id="CP017147">
    <property type="protein sequence ID" value="AOO80283.1"/>
    <property type="molecule type" value="Genomic_DNA"/>
</dbReference>
<dbReference type="GO" id="GO:1901982">
    <property type="term" value="F:maltose binding"/>
    <property type="evidence" value="ECO:0007669"/>
    <property type="project" value="TreeGrafter"/>
</dbReference>
<gene>
    <name evidence="5" type="ORF">BHK69_07215</name>
</gene>
<evidence type="ECO:0000256" key="1">
    <source>
        <dbReference type="ARBA" id="ARBA00008520"/>
    </source>
</evidence>
<name>A0A1D7TYT5_9HYPH</name>
<keyword evidence="2" id="KW-0813">Transport</keyword>
<dbReference type="Pfam" id="PF01547">
    <property type="entry name" value="SBP_bac_1"/>
    <property type="match status" value="1"/>
</dbReference>
<keyword evidence="6" id="KW-1185">Reference proteome</keyword>
<dbReference type="GO" id="GO:0055052">
    <property type="term" value="C:ATP-binding cassette (ABC) transporter complex, substrate-binding subunit-containing"/>
    <property type="evidence" value="ECO:0007669"/>
    <property type="project" value="TreeGrafter"/>
</dbReference>
<proteinExistence type="inferred from homology"/>
<organism evidence="5 6">
    <name type="scientific">Bosea vaviloviae</name>
    <dbReference type="NCBI Taxonomy" id="1526658"/>
    <lineage>
        <taxon>Bacteria</taxon>
        <taxon>Pseudomonadati</taxon>
        <taxon>Pseudomonadota</taxon>
        <taxon>Alphaproteobacteria</taxon>
        <taxon>Hyphomicrobiales</taxon>
        <taxon>Boseaceae</taxon>
        <taxon>Bosea</taxon>
    </lineage>
</organism>
<dbReference type="AlphaFoldDB" id="A0A1D7TYT5"/>
<dbReference type="PANTHER" id="PTHR30061">
    <property type="entry name" value="MALTOSE-BINDING PERIPLASMIC PROTEIN"/>
    <property type="match status" value="1"/>
</dbReference>
<keyword evidence="3" id="KW-0732">Signal</keyword>
<dbReference type="InterPro" id="IPR006059">
    <property type="entry name" value="SBP"/>
</dbReference>
<keyword evidence="4" id="KW-0574">Periplasm</keyword>
<evidence type="ECO:0000256" key="2">
    <source>
        <dbReference type="ARBA" id="ARBA00022448"/>
    </source>
</evidence>
<sequence>MTGISRTGISRRTVLQAASGAAAMNVTRSFAQTKETLTFAAGLFAEAGRGDKTRAWVDKFNKSQDRYAIEPVAISFSKLADTVFTQMGGGGGPDLIRFDQTDFFAAVPAGRLFPVDDLLDLSKYKFQAADKFVKVDGKRIGIAFETANYAMLYNPALLKDGTPPKDFDAFVAAAKEATGKGKFGYAYRATMPERAGFWFDLSNYVYGFGGQWGGNGEPTLNSPEVIEAITQYKRVYDLGVIPKGADAATYRRMFWEGKIAMNVDNGGVGGIFSAQAPDFKFDAAPSPFPNKTQGITLTMLAFNANSKKKAAAAAFIEWMLQPEPQAELQLLLGASNVATQIPRAEEELKKYPWVTAFDQNTPNGQPFLVRSLESKTLDFQQVVCENVLRCLIGGESPKQVMADAQAQALSRILRR</sequence>
<dbReference type="GO" id="GO:0015768">
    <property type="term" value="P:maltose transport"/>
    <property type="evidence" value="ECO:0007669"/>
    <property type="project" value="TreeGrafter"/>
</dbReference>
<dbReference type="GO" id="GO:0042956">
    <property type="term" value="P:maltodextrin transmembrane transport"/>
    <property type="evidence" value="ECO:0007669"/>
    <property type="project" value="TreeGrafter"/>
</dbReference>